<gene>
    <name evidence="3" type="primary">LOC107219880</name>
</gene>
<dbReference type="Proteomes" id="UP000829291">
    <property type="component" value="Chromosome 3"/>
</dbReference>
<sequence length="192" mass="22797">MSEDNTVSFRIEEEETPCRPRPNQRRSTFFRRRSSLRAPGEDGSTNVCDKENKGRQVEEKMENVVLDDSEKKSAGTQFDIEKYIVDLEEERKIWKETLLDRKRQYKSISKQTSNLQCCKQEVDLNVLSESERTFLLVRPNYEHICEKAKKLRIMADETRIFYNQMTHLHNQCMLKARRRLDALTTKIIDMVD</sequence>
<dbReference type="GeneID" id="107219880"/>
<dbReference type="RefSeq" id="XP_015513713.1">
    <property type="nucleotide sequence ID" value="XM_015658227.2"/>
</dbReference>
<keyword evidence="2" id="KW-1185">Reference proteome</keyword>
<protein>
    <submittedName>
        <fullName evidence="3">Uncharacterized protein LOC107219880</fullName>
    </submittedName>
</protein>
<feature type="region of interest" description="Disordered" evidence="1">
    <location>
        <begin position="1"/>
        <end position="49"/>
    </location>
</feature>
<dbReference type="InParanoid" id="A0A6J0BIW6"/>
<dbReference type="OrthoDB" id="7696821at2759"/>
<name>A0A6J0BIW6_NEOLC</name>
<accession>A0A6J0BIW6</accession>
<proteinExistence type="predicted"/>
<evidence type="ECO:0000313" key="3">
    <source>
        <dbReference type="RefSeq" id="XP_015513713.1"/>
    </source>
</evidence>
<feature type="compositionally biased region" description="Basic residues" evidence="1">
    <location>
        <begin position="22"/>
        <end position="35"/>
    </location>
</feature>
<dbReference type="AlphaFoldDB" id="A0A6J0BIW6"/>
<evidence type="ECO:0000256" key="1">
    <source>
        <dbReference type="SAM" id="MobiDB-lite"/>
    </source>
</evidence>
<dbReference type="KEGG" id="nlo:107219880"/>
<evidence type="ECO:0000313" key="2">
    <source>
        <dbReference type="Proteomes" id="UP000829291"/>
    </source>
</evidence>
<reference evidence="3" key="1">
    <citation type="submission" date="2025-08" db="UniProtKB">
        <authorList>
            <consortium name="RefSeq"/>
        </authorList>
    </citation>
    <scope>IDENTIFICATION</scope>
    <source>
        <tissue evidence="3">Thorax and Abdomen</tissue>
    </source>
</reference>
<organism evidence="3">
    <name type="scientific">Neodiprion lecontei</name>
    <name type="common">Redheaded pine sawfly</name>
    <dbReference type="NCBI Taxonomy" id="441921"/>
    <lineage>
        <taxon>Eukaryota</taxon>
        <taxon>Metazoa</taxon>
        <taxon>Ecdysozoa</taxon>
        <taxon>Arthropoda</taxon>
        <taxon>Hexapoda</taxon>
        <taxon>Insecta</taxon>
        <taxon>Pterygota</taxon>
        <taxon>Neoptera</taxon>
        <taxon>Endopterygota</taxon>
        <taxon>Hymenoptera</taxon>
        <taxon>Tenthredinoidea</taxon>
        <taxon>Diprionidae</taxon>
        <taxon>Diprioninae</taxon>
        <taxon>Neodiprion</taxon>
    </lineage>
</organism>